<evidence type="ECO:0000256" key="1">
    <source>
        <dbReference type="SAM" id="MobiDB-lite"/>
    </source>
</evidence>
<dbReference type="AlphaFoldDB" id="B1ZD98"/>
<reference evidence="2" key="1">
    <citation type="submission" date="2008-04" db="EMBL/GenBank/DDBJ databases">
        <title>Complete sequence of chromosome of Methylobacterium populi BJ001.</title>
        <authorList>
            <consortium name="US DOE Joint Genome Institute"/>
            <person name="Copeland A."/>
            <person name="Lucas S."/>
            <person name="Lapidus A."/>
            <person name="Glavina del Rio T."/>
            <person name="Dalin E."/>
            <person name="Tice H."/>
            <person name="Bruce D."/>
            <person name="Goodwin L."/>
            <person name="Pitluck S."/>
            <person name="Chertkov O."/>
            <person name="Brettin T."/>
            <person name="Detter J.C."/>
            <person name="Han C."/>
            <person name="Kuske C.R."/>
            <person name="Schmutz J."/>
            <person name="Larimer F."/>
            <person name="Land M."/>
            <person name="Hauser L."/>
            <person name="Kyrpides N."/>
            <person name="Mikhailova N."/>
            <person name="Marx C."/>
            <person name="Richardson P."/>
        </authorList>
    </citation>
    <scope>NUCLEOTIDE SEQUENCE [LARGE SCALE GENOMIC DNA]</scope>
    <source>
        <strain evidence="2">BJ001</strain>
    </source>
</reference>
<protein>
    <recommendedName>
        <fullName evidence="4">Tail tape measure protein</fullName>
    </recommendedName>
</protein>
<proteinExistence type="predicted"/>
<dbReference type="STRING" id="441620.Mpop_4241"/>
<feature type="region of interest" description="Disordered" evidence="1">
    <location>
        <begin position="1"/>
        <end position="20"/>
    </location>
</feature>
<dbReference type="EMBL" id="CP001029">
    <property type="protein sequence ID" value="ACB82347.1"/>
    <property type="molecule type" value="Genomic_DNA"/>
</dbReference>
<evidence type="ECO:0008006" key="4">
    <source>
        <dbReference type="Google" id="ProtNLM"/>
    </source>
</evidence>
<dbReference type="Proteomes" id="UP000007136">
    <property type="component" value="Chromosome"/>
</dbReference>
<dbReference type="RefSeq" id="WP_012455956.1">
    <property type="nucleotide sequence ID" value="NC_010725.1"/>
</dbReference>
<dbReference type="KEGG" id="mpo:Mpop_4241"/>
<gene>
    <name evidence="2" type="ordered locus">Mpop_4241</name>
</gene>
<sequence>MLSCAATRASPTSGVRPFSDGGFTGAGGKYTPAGVVHAGEYVFDQAAVQRIGVPALEALRRNLKGFAEGGFVGAMPAIPSAVPSRAGLAGPSVRMGDTIIDARGADAGVEQRLRALVAAQAAESRRTIGQQLANWRENN</sequence>
<evidence type="ECO:0000313" key="2">
    <source>
        <dbReference type="EMBL" id="ACB82347.1"/>
    </source>
</evidence>
<dbReference type="HOGENOM" id="CLU_1842791_0_0_5"/>
<dbReference type="OrthoDB" id="38641at2"/>
<evidence type="ECO:0000313" key="3">
    <source>
        <dbReference type="Proteomes" id="UP000007136"/>
    </source>
</evidence>
<dbReference type="eggNOG" id="COG3096">
    <property type="taxonomic scope" value="Bacteria"/>
</dbReference>
<accession>B1ZD98</accession>
<organism evidence="2 3">
    <name type="scientific">Methylorubrum populi (strain ATCC BAA-705 / NCIMB 13946 / BJ001)</name>
    <name type="common">Methylobacterium populi</name>
    <dbReference type="NCBI Taxonomy" id="441620"/>
    <lineage>
        <taxon>Bacteria</taxon>
        <taxon>Pseudomonadati</taxon>
        <taxon>Pseudomonadota</taxon>
        <taxon>Alphaproteobacteria</taxon>
        <taxon>Hyphomicrobiales</taxon>
        <taxon>Methylobacteriaceae</taxon>
        <taxon>Methylorubrum</taxon>
    </lineage>
</organism>
<name>B1ZD98_METPB</name>